<dbReference type="PANTHER" id="PTHR34220">
    <property type="entry name" value="SENSOR HISTIDINE KINASE YPDA"/>
    <property type="match status" value="1"/>
</dbReference>
<keyword evidence="9 16" id="KW-0418">Kinase</keyword>
<keyword evidence="17" id="KW-1185">Reference proteome</keyword>
<evidence type="ECO:0000313" key="17">
    <source>
        <dbReference type="Proteomes" id="UP000479114"/>
    </source>
</evidence>
<dbReference type="PRINTS" id="PR00344">
    <property type="entry name" value="BCTRLSENSOR"/>
</dbReference>
<dbReference type="InterPro" id="IPR004358">
    <property type="entry name" value="Sig_transdc_His_kin-like_C"/>
</dbReference>
<evidence type="ECO:0000313" key="16">
    <source>
        <dbReference type="EMBL" id="QHW33076.1"/>
    </source>
</evidence>
<evidence type="ECO:0000259" key="15">
    <source>
        <dbReference type="PROSITE" id="PS50885"/>
    </source>
</evidence>
<dbReference type="Pfam" id="PF00672">
    <property type="entry name" value="HAMP"/>
    <property type="match status" value="1"/>
</dbReference>
<dbReference type="AlphaFoldDB" id="A0A6C0P488"/>
<evidence type="ECO:0000256" key="9">
    <source>
        <dbReference type="ARBA" id="ARBA00022777"/>
    </source>
</evidence>
<dbReference type="Gene3D" id="3.30.565.10">
    <property type="entry name" value="Histidine kinase-like ATPase, C-terminal domain"/>
    <property type="match status" value="1"/>
</dbReference>
<dbReference type="Pfam" id="PF02518">
    <property type="entry name" value="HATPase_c"/>
    <property type="match status" value="1"/>
</dbReference>
<feature type="transmembrane region" description="Helical" evidence="14">
    <location>
        <begin position="303"/>
        <end position="324"/>
    </location>
</feature>
<sequence>MQGAVRWVGSIFKVQSSMQKKLTAVFVFLIITPIIAISYISYQNYVDSINKNTSQYMNQVIANFQSKLEETIANMMVVTKIPLYSQELQQYLVTPSLDLAKQNKIDFYIGLMNNLNKDMSSTYILDHYGNLFYRIKTDAVRPDLKQRHAEWQSIAERAEGNPTILSTQEISIPNHPSYYVFSVIRDIRDVNSFASIGTIVVDTKLDAIQETVEQMDAITKGMTLIVDRDRNVIYDSRKQWIGKPLGNPAMLKGIEGSTGTVETAVDGIDYIATYNRSDVSGWNTIVYIPVDHLHHDAKITRNLTTIATVLIVIAALVVSIVLSFRLSKPLRTMTNLMIEVQQGNLDISFRVKNKDEVGVLGLHFNRMLRRIKDLIDEIYVIQNRKKEAELEALQSQINPHFIYNSLETIRMKALLNDDEEVADMTFILGKLMQYSINRGKETVSVQEELQHLDNYLNLLKYRFKNQFHWEADLPPDVLRYDVLKLTFQPIVENAILHGLEGKKVKVHIRVFAKIAGERLHIYIQDEGNGIPPAILAHLQSYIGGQTGETAMKSGIGLKNINERIKLYYGESFGVSIDSRVNEGTIVTLALPYPSPNGWNEQEGLPC</sequence>
<evidence type="ECO:0000256" key="7">
    <source>
        <dbReference type="ARBA" id="ARBA00022692"/>
    </source>
</evidence>
<keyword evidence="4" id="KW-1003">Cell membrane</keyword>
<dbReference type="SUPFAM" id="SSF55874">
    <property type="entry name" value="ATPase domain of HSP90 chaperone/DNA topoisomerase II/histidine kinase"/>
    <property type="match status" value="1"/>
</dbReference>
<keyword evidence="5" id="KW-0597">Phosphoprotein</keyword>
<accession>A0A6C0P488</accession>
<dbReference type="SMART" id="SM00387">
    <property type="entry name" value="HATPase_c"/>
    <property type="match status" value="1"/>
</dbReference>
<proteinExistence type="predicted"/>
<dbReference type="CDD" id="cd06225">
    <property type="entry name" value="HAMP"/>
    <property type="match status" value="1"/>
</dbReference>
<keyword evidence="7 14" id="KW-0812">Transmembrane</keyword>
<dbReference type="InterPro" id="IPR003660">
    <property type="entry name" value="HAMP_dom"/>
</dbReference>
<evidence type="ECO:0000256" key="1">
    <source>
        <dbReference type="ARBA" id="ARBA00000085"/>
    </source>
</evidence>
<dbReference type="PROSITE" id="PS50885">
    <property type="entry name" value="HAMP"/>
    <property type="match status" value="1"/>
</dbReference>
<dbReference type="Pfam" id="PF06580">
    <property type="entry name" value="His_kinase"/>
    <property type="match status" value="1"/>
</dbReference>
<evidence type="ECO:0000256" key="13">
    <source>
        <dbReference type="ARBA" id="ARBA00023136"/>
    </source>
</evidence>
<dbReference type="PANTHER" id="PTHR34220:SF11">
    <property type="entry name" value="SENSOR PROTEIN KINASE HPTS"/>
    <property type="match status" value="1"/>
</dbReference>
<evidence type="ECO:0000256" key="14">
    <source>
        <dbReference type="SAM" id="Phobius"/>
    </source>
</evidence>
<dbReference type="GO" id="GO:0005886">
    <property type="term" value="C:plasma membrane"/>
    <property type="evidence" value="ECO:0007669"/>
    <property type="project" value="UniProtKB-SubCell"/>
</dbReference>
<dbReference type="InterPro" id="IPR033479">
    <property type="entry name" value="dCache_1"/>
</dbReference>
<feature type="domain" description="HAMP" evidence="15">
    <location>
        <begin position="324"/>
        <end position="376"/>
    </location>
</feature>
<keyword evidence="11 14" id="KW-1133">Transmembrane helix</keyword>
<comment type="subcellular location">
    <subcellularLocation>
        <location evidence="2">Cell membrane</location>
        <topology evidence="2">Multi-pass membrane protein</topology>
    </subcellularLocation>
</comment>
<evidence type="ECO:0000256" key="11">
    <source>
        <dbReference type="ARBA" id="ARBA00022989"/>
    </source>
</evidence>
<comment type="catalytic activity">
    <reaction evidence="1">
        <text>ATP + protein L-histidine = ADP + protein N-phospho-L-histidine.</text>
        <dbReference type="EC" id="2.7.13.3"/>
    </reaction>
</comment>
<evidence type="ECO:0000256" key="10">
    <source>
        <dbReference type="ARBA" id="ARBA00022840"/>
    </source>
</evidence>
<protein>
    <recommendedName>
        <fullName evidence="3">histidine kinase</fullName>
        <ecNumber evidence="3">2.7.13.3</ecNumber>
    </recommendedName>
</protein>
<dbReference type="InterPro" id="IPR003594">
    <property type="entry name" value="HATPase_dom"/>
</dbReference>
<dbReference type="Gene3D" id="3.30.450.20">
    <property type="entry name" value="PAS domain"/>
    <property type="match status" value="2"/>
</dbReference>
<dbReference type="KEGG" id="prz:GZH47_21235"/>
<keyword evidence="12" id="KW-0902">Two-component regulatory system</keyword>
<evidence type="ECO:0000256" key="12">
    <source>
        <dbReference type="ARBA" id="ARBA00023012"/>
    </source>
</evidence>
<keyword evidence="6" id="KW-0808">Transferase</keyword>
<dbReference type="SUPFAM" id="SSF158472">
    <property type="entry name" value="HAMP domain-like"/>
    <property type="match status" value="1"/>
</dbReference>
<dbReference type="GO" id="GO:0000155">
    <property type="term" value="F:phosphorelay sensor kinase activity"/>
    <property type="evidence" value="ECO:0007669"/>
    <property type="project" value="InterPro"/>
</dbReference>
<dbReference type="EMBL" id="CP048286">
    <property type="protein sequence ID" value="QHW33076.1"/>
    <property type="molecule type" value="Genomic_DNA"/>
</dbReference>
<evidence type="ECO:0000256" key="8">
    <source>
        <dbReference type="ARBA" id="ARBA00022741"/>
    </source>
</evidence>
<organism evidence="16 17">
    <name type="scientific">Paenibacillus rhizovicinus</name>
    <dbReference type="NCBI Taxonomy" id="2704463"/>
    <lineage>
        <taxon>Bacteria</taxon>
        <taxon>Bacillati</taxon>
        <taxon>Bacillota</taxon>
        <taxon>Bacilli</taxon>
        <taxon>Bacillales</taxon>
        <taxon>Paenibacillaceae</taxon>
        <taxon>Paenibacillus</taxon>
    </lineage>
</organism>
<keyword evidence="8" id="KW-0547">Nucleotide-binding</keyword>
<evidence type="ECO:0000256" key="3">
    <source>
        <dbReference type="ARBA" id="ARBA00012438"/>
    </source>
</evidence>
<dbReference type="InterPro" id="IPR010559">
    <property type="entry name" value="Sig_transdc_His_kin_internal"/>
</dbReference>
<evidence type="ECO:0000256" key="2">
    <source>
        <dbReference type="ARBA" id="ARBA00004651"/>
    </source>
</evidence>
<evidence type="ECO:0000256" key="5">
    <source>
        <dbReference type="ARBA" id="ARBA00022553"/>
    </source>
</evidence>
<dbReference type="InterPro" id="IPR036890">
    <property type="entry name" value="HATPase_C_sf"/>
</dbReference>
<evidence type="ECO:0000256" key="4">
    <source>
        <dbReference type="ARBA" id="ARBA00022475"/>
    </source>
</evidence>
<keyword evidence="13 14" id="KW-0472">Membrane</keyword>
<dbReference type="SMART" id="SM00304">
    <property type="entry name" value="HAMP"/>
    <property type="match status" value="1"/>
</dbReference>
<dbReference type="Proteomes" id="UP000479114">
    <property type="component" value="Chromosome"/>
</dbReference>
<reference evidence="16 17" key="1">
    <citation type="submission" date="2020-02" db="EMBL/GenBank/DDBJ databases">
        <title>Paenibacillus sp. nov., isolated from rhizosphere soil of tomato.</title>
        <authorList>
            <person name="Weon H.-Y."/>
            <person name="Lee S.A."/>
        </authorList>
    </citation>
    <scope>NUCLEOTIDE SEQUENCE [LARGE SCALE GENOMIC DNA]</scope>
    <source>
        <strain evidence="16 17">14171R-81</strain>
    </source>
</reference>
<evidence type="ECO:0000256" key="6">
    <source>
        <dbReference type="ARBA" id="ARBA00022679"/>
    </source>
</evidence>
<dbReference type="RefSeq" id="WP_162643034.1">
    <property type="nucleotide sequence ID" value="NZ_CP048286.1"/>
</dbReference>
<keyword evidence="10" id="KW-0067">ATP-binding</keyword>
<dbReference type="Pfam" id="PF02743">
    <property type="entry name" value="dCache_1"/>
    <property type="match status" value="1"/>
</dbReference>
<dbReference type="EC" id="2.7.13.3" evidence="3"/>
<name>A0A6C0P488_9BACL</name>
<dbReference type="Gene3D" id="6.10.340.10">
    <property type="match status" value="1"/>
</dbReference>
<gene>
    <name evidence="16" type="ORF">GZH47_21235</name>
</gene>
<dbReference type="GO" id="GO:0005524">
    <property type="term" value="F:ATP binding"/>
    <property type="evidence" value="ECO:0007669"/>
    <property type="project" value="UniProtKB-KW"/>
</dbReference>
<dbReference type="InterPro" id="IPR050640">
    <property type="entry name" value="Bact_2-comp_sensor_kinase"/>
</dbReference>
<feature type="transmembrane region" description="Helical" evidence="14">
    <location>
        <begin position="22"/>
        <end position="42"/>
    </location>
</feature>